<keyword evidence="2" id="KW-1185">Reference proteome</keyword>
<evidence type="ECO:0000313" key="1">
    <source>
        <dbReference type="EMBL" id="MBC2889916.1"/>
    </source>
</evidence>
<evidence type="ECO:0008006" key="3">
    <source>
        <dbReference type="Google" id="ProtNLM"/>
    </source>
</evidence>
<evidence type="ECO:0000313" key="2">
    <source>
        <dbReference type="Proteomes" id="UP000587396"/>
    </source>
</evidence>
<dbReference type="RefSeq" id="WP_185905680.1">
    <property type="nucleotide sequence ID" value="NZ_JACMSE010000008.1"/>
</dbReference>
<dbReference type="AlphaFoldDB" id="A0A842JG05"/>
<accession>A0A842JG05</accession>
<dbReference type="Pfam" id="PF14305">
    <property type="entry name" value="ATPgrasp_TupA"/>
    <property type="match status" value="1"/>
</dbReference>
<reference evidence="1 2" key="1">
    <citation type="submission" date="2020-08" db="EMBL/GenBank/DDBJ databases">
        <authorList>
            <person name="Liu C."/>
            <person name="Sun Q."/>
        </authorList>
    </citation>
    <scope>NUCLEOTIDE SEQUENCE [LARGE SCALE GENOMIC DNA]</scope>
    <source>
        <strain evidence="1 2">N22</strain>
    </source>
</reference>
<dbReference type="InterPro" id="IPR029465">
    <property type="entry name" value="ATPgrasp_TupA"/>
</dbReference>
<name>A0A842JG05_9ACTN</name>
<proteinExistence type="predicted"/>
<organism evidence="1 2">
    <name type="scientific">Gordonibacter massiliensis</name>
    <name type="common">ex Traore et al. 2017</name>
    <dbReference type="NCBI Taxonomy" id="1841863"/>
    <lineage>
        <taxon>Bacteria</taxon>
        <taxon>Bacillati</taxon>
        <taxon>Actinomycetota</taxon>
        <taxon>Coriobacteriia</taxon>
        <taxon>Eggerthellales</taxon>
        <taxon>Eggerthellaceae</taxon>
        <taxon>Gordonibacter</taxon>
    </lineage>
</organism>
<sequence>MTRKIDVSPSPRVGWTIRSSLKGFTDDDGRQMMLGGLKRAFSRYAPRTSQKVKYAYNHGRWPDFRNPREFYEKLSALKLGAYGTDPLIAQCADKAAVREYVEQCGCGHILTELYGTYDHPSEIIYDDMPEAFVVKASIGDGVNYCCPRKSEVTVEQFRADMRALEKRWSVRAQRRTAQERSRRNVFLVEEYLDDGSGDVPPDYKVHCFGGVPKAISLFLGRSDGEPESGAIFSLDWNIIGDIWRSANKVLTIEPEKAPEPPITLREMIHASSLLSAPFPYMRVDLYEIDGCVKFGELTPFPAGCTRGSSCLIDGVPMGDLVDLKYGGRDWTKP</sequence>
<dbReference type="EMBL" id="JACMSE010000008">
    <property type="protein sequence ID" value="MBC2889916.1"/>
    <property type="molecule type" value="Genomic_DNA"/>
</dbReference>
<gene>
    <name evidence="1" type="ORF">H7313_11265</name>
</gene>
<dbReference type="Proteomes" id="UP000587396">
    <property type="component" value="Unassembled WGS sequence"/>
</dbReference>
<comment type="caution">
    <text evidence="1">The sequence shown here is derived from an EMBL/GenBank/DDBJ whole genome shotgun (WGS) entry which is preliminary data.</text>
</comment>
<protein>
    <recommendedName>
        <fullName evidence="3">Teichuronopeptide biosynthesis TupA-like protein</fullName>
    </recommendedName>
</protein>